<name>A0A1I5A522_9GAMM</name>
<dbReference type="InterPro" id="IPR036249">
    <property type="entry name" value="Thioredoxin-like_sf"/>
</dbReference>
<feature type="domain" description="Glutaredoxin" evidence="2">
    <location>
        <begin position="38"/>
        <end position="94"/>
    </location>
</feature>
<accession>A0A1I5A522</accession>
<dbReference type="Gene3D" id="3.40.30.10">
    <property type="entry name" value="Glutaredoxin"/>
    <property type="match status" value="1"/>
</dbReference>
<dbReference type="RefSeq" id="WP_092410100.1">
    <property type="nucleotide sequence ID" value="NZ_FOVF01000032.1"/>
</dbReference>
<feature type="chain" id="PRO_5011493371" evidence="1">
    <location>
        <begin position="23"/>
        <end position="112"/>
    </location>
</feature>
<dbReference type="CDD" id="cd02976">
    <property type="entry name" value="NrdH"/>
    <property type="match status" value="1"/>
</dbReference>
<dbReference type="InterPro" id="IPR002109">
    <property type="entry name" value="Glutaredoxin"/>
</dbReference>
<dbReference type="Pfam" id="PF00462">
    <property type="entry name" value="Glutaredoxin"/>
    <property type="match status" value="1"/>
</dbReference>
<keyword evidence="1" id="KW-0732">Signal</keyword>
<dbReference type="AlphaFoldDB" id="A0A1I5A522"/>
<feature type="signal peptide" evidence="1">
    <location>
        <begin position="1"/>
        <end position="22"/>
    </location>
</feature>
<dbReference type="EMBL" id="FOVF01000032">
    <property type="protein sequence ID" value="SFN57671.1"/>
    <property type="molecule type" value="Genomic_DNA"/>
</dbReference>
<evidence type="ECO:0000256" key="1">
    <source>
        <dbReference type="SAM" id="SignalP"/>
    </source>
</evidence>
<dbReference type="SUPFAM" id="SSF52833">
    <property type="entry name" value="Thioredoxin-like"/>
    <property type="match status" value="1"/>
</dbReference>
<evidence type="ECO:0000313" key="4">
    <source>
        <dbReference type="Proteomes" id="UP000198575"/>
    </source>
</evidence>
<sequence length="112" mass="12367">MNRIVLALSIAGFGAAVLPAFAAGDAMANEVRKPAVEIVMYSTRTCGYCAQARAWFSEHDLKWDERDIEASAQSRDEWRNYGGVGTPLILINGKPFNGFVPARLEQELASYR</sequence>
<dbReference type="PROSITE" id="PS51354">
    <property type="entry name" value="GLUTAREDOXIN_2"/>
    <property type="match status" value="1"/>
</dbReference>
<evidence type="ECO:0000313" key="3">
    <source>
        <dbReference type="EMBL" id="SFN57671.1"/>
    </source>
</evidence>
<gene>
    <name evidence="3" type="ORF">SAMN05216289_13234</name>
</gene>
<proteinExistence type="predicted"/>
<keyword evidence="4" id="KW-1185">Reference proteome</keyword>
<dbReference type="STRING" id="578942.SAMN05216289_13234"/>
<dbReference type="Proteomes" id="UP000198575">
    <property type="component" value="Unassembled WGS sequence"/>
</dbReference>
<protein>
    <submittedName>
        <fullName evidence="3">Glutaredoxin</fullName>
    </submittedName>
</protein>
<organism evidence="3 4">
    <name type="scientific">Dokdonella immobilis</name>
    <dbReference type="NCBI Taxonomy" id="578942"/>
    <lineage>
        <taxon>Bacteria</taxon>
        <taxon>Pseudomonadati</taxon>
        <taxon>Pseudomonadota</taxon>
        <taxon>Gammaproteobacteria</taxon>
        <taxon>Lysobacterales</taxon>
        <taxon>Rhodanobacteraceae</taxon>
        <taxon>Dokdonella</taxon>
    </lineage>
</organism>
<reference evidence="3 4" key="1">
    <citation type="submission" date="2016-10" db="EMBL/GenBank/DDBJ databases">
        <authorList>
            <person name="de Groot N.N."/>
        </authorList>
    </citation>
    <scope>NUCLEOTIDE SEQUENCE [LARGE SCALE GENOMIC DNA]</scope>
    <source>
        <strain evidence="3 4">CGMCC 1.7659</strain>
    </source>
</reference>
<evidence type="ECO:0000259" key="2">
    <source>
        <dbReference type="Pfam" id="PF00462"/>
    </source>
</evidence>